<evidence type="ECO:0000256" key="3">
    <source>
        <dbReference type="ARBA" id="ARBA00022777"/>
    </source>
</evidence>
<dbReference type="PANTHER" id="PTHR43320">
    <property type="entry name" value="SUGAR KINASE"/>
    <property type="match status" value="1"/>
</dbReference>
<dbReference type="PANTHER" id="PTHR43320:SF2">
    <property type="entry name" value="2-DEHYDRO-3-DEOXYGLUCONOKINASE_2-DEHYDRO-3-DEOXYGALACTONOKINASE"/>
    <property type="match status" value="1"/>
</dbReference>
<accession>A0A2W7SFZ3</accession>
<feature type="domain" description="Carbohydrate kinase PfkB" evidence="4">
    <location>
        <begin position="1"/>
        <end position="313"/>
    </location>
</feature>
<dbReference type="EMBL" id="QKZV01000006">
    <property type="protein sequence ID" value="PZX61795.1"/>
    <property type="molecule type" value="Genomic_DNA"/>
</dbReference>
<keyword evidence="2" id="KW-0808">Transferase</keyword>
<keyword evidence="6" id="KW-1185">Reference proteome</keyword>
<proteinExistence type="inferred from homology"/>
<dbReference type="CDD" id="cd01166">
    <property type="entry name" value="KdgK"/>
    <property type="match status" value="1"/>
</dbReference>
<dbReference type="OrthoDB" id="9813569at2"/>
<protein>
    <submittedName>
        <fullName evidence="5">2-dehydro-3-deoxygluconokinase</fullName>
    </submittedName>
</protein>
<evidence type="ECO:0000313" key="6">
    <source>
        <dbReference type="Proteomes" id="UP000249720"/>
    </source>
</evidence>
<dbReference type="Gene3D" id="3.40.1190.20">
    <property type="match status" value="1"/>
</dbReference>
<name>A0A2W7SFZ3_9BACT</name>
<dbReference type="SUPFAM" id="SSF53613">
    <property type="entry name" value="Ribokinase-like"/>
    <property type="match status" value="1"/>
</dbReference>
<dbReference type="RefSeq" id="WP_111295772.1">
    <property type="nucleotide sequence ID" value="NZ_QKZV01000006.1"/>
</dbReference>
<keyword evidence="3 5" id="KW-0418">Kinase</keyword>
<reference evidence="5 6" key="1">
    <citation type="submission" date="2018-06" db="EMBL/GenBank/DDBJ databases">
        <title>Genomic Encyclopedia of Archaeal and Bacterial Type Strains, Phase II (KMG-II): from individual species to whole genera.</title>
        <authorList>
            <person name="Goeker M."/>
        </authorList>
    </citation>
    <scope>NUCLEOTIDE SEQUENCE [LARGE SCALE GENOMIC DNA]</scope>
    <source>
        <strain evidence="5 6">DSM 23241</strain>
    </source>
</reference>
<organism evidence="5 6">
    <name type="scientific">Hydrotalea sandarakina</name>
    <dbReference type="NCBI Taxonomy" id="1004304"/>
    <lineage>
        <taxon>Bacteria</taxon>
        <taxon>Pseudomonadati</taxon>
        <taxon>Bacteroidota</taxon>
        <taxon>Chitinophagia</taxon>
        <taxon>Chitinophagales</taxon>
        <taxon>Chitinophagaceae</taxon>
        <taxon>Hydrotalea</taxon>
    </lineage>
</organism>
<dbReference type="Proteomes" id="UP000249720">
    <property type="component" value="Unassembled WGS sequence"/>
</dbReference>
<sequence length="339" mass="37860">MKKILCFGELLLRISPPAASNWLSQHQLQVYLGGAELNVAHALANWQVPVSYCTALPNNFIADDIINQLKHAQIDTAAIQRGGNRIGLYFLQQGTDVKNKQVYFDRKASAFAELQPGTINWENVLANVKWLHFSAIVPALNDTLVQVCEEMLEAASKKNITISLDLNYRASLWSPNRKPDTILPSLAKYCHVIMGNIWSANLLLGAPLHLSNDGKISKDAYLHHAESTVSYIINQFPKCHTVANTFRFDMPDGSLQYYASLFHEGQFWVSPEMQSNNVKDKVGSGDCFMAALIYGIEQNMQTQQIINFAAAAAFGKLHEFGDVTQQTIPDILKIMQQYA</sequence>
<evidence type="ECO:0000256" key="1">
    <source>
        <dbReference type="ARBA" id="ARBA00010688"/>
    </source>
</evidence>
<comment type="caution">
    <text evidence="5">The sequence shown here is derived from an EMBL/GenBank/DDBJ whole genome shotgun (WGS) entry which is preliminary data.</text>
</comment>
<dbReference type="Pfam" id="PF00294">
    <property type="entry name" value="PfkB"/>
    <property type="match status" value="1"/>
</dbReference>
<evidence type="ECO:0000256" key="2">
    <source>
        <dbReference type="ARBA" id="ARBA00022679"/>
    </source>
</evidence>
<dbReference type="GO" id="GO:0016301">
    <property type="term" value="F:kinase activity"/>
    <property type="evidence" value="ECO:0007669"/>
    <property type="project" value="UniProtKB-KW"/>
</dbReference>
<gene>
    <name evidence="5" type="ORF">LX80_01956</name>
</gene>
<dbReference type="InterPro" id="IPR029056">
    <property type="entry name" value="Ribokinase-like"/>
</dbReference>
<evidence type="ECO:0000313" key="5">
    <source>
        <dbReference type="EMBL" id="PZX61795.1"/>
    </source>
</evidence>
<evidence type="ECO:0000259" key="4">
    <source>
        <dbReference type="Pfam" id="PF00294"/>
    </source>
</evidence>
<dbReference type="AlphaFoldDB" id="A0A2W7SFZ3"/>
<dbReference type="InterPro" id="IPR011611">
    <property type="entry name" value="PfkB_dom"/>
</dbReference>
<dbReference type="InterPro" id="IPR052700">
    <property type="entry name" value="Carb_kinase_PfkB-like"/>
</dbReference>
<comment type="similarity">
    <text evidence="1">Belongs to the carbohydrate kinase PfkB family.</text>
</comment>